<dbReference type="KEGG" id="knv:Pan216_54260"/>
<accession>A0A518BC30</accession>
<dbReference type="OrthoDB" id="9764871at2"/>
<dbReference type="PROSITE" id="PS51257">
    <property type="entry name" value="PROKAR_LIPOPROTEIN"/>
    <property type="match status" value="1"/>
</dbReference>
<evidence type="ECO:0000313" key="2">
    <source>
        <dbReference type="Proteomes" id="UP000317093"/>
    </source>
</evidence>
<dbReference type="Proteomes" id="UP000317093">
    <property type="component" value="Chromosome"/>
</dbReference>
<evidence type="ECO:0000313" key="1">
    <source>
        <dbReference type="EMBL" id="QDU64536.1"/>
    </source>
</evidence>
<dbReference type="RefSeq" id="WP_145262808.1">
    <property type="nucleotide sequence ID" value="NZ_CP036279.1"/>
</dbReference>
<protein>
    <recommendedName>
        <fullName evidence="3">SH3 domain-containing protein</fullName>
    </recommendedName>
</protein>
<evidence type="ECO:0008006" key="3">
    <source>
        <dbReference type="Google" id="ProtNLM"/>
    </source>
</evidence>
<reference evidence="1 2" key="1">
    <citation type="submission" date="2019-02" db="EMBL/GenBank/DDBJ databases">
        <title>Deep-cultivation of Planctomycetes and their phenomic and genomic characterization uncovers novel biology.</title>
        <authorList>
            <person name="Wiegand S."/>
            <person name="Jogler M."/>
            <person name="Boedeker C."/>
            <person name="Pinto D."/>
            <person name="Vollmers J."/>
            <person name="Rivas-Marin E."/>
            <person name="Kohn T."/>
            <person name="Peeters S.H."/>
            <person name="Heuer A."/>
            <person name="Rast P."/>
            <person name="Oberbeckmann S."/>
            <person name="Bunk B."/>
            <person name="Jeske O."/>
            <person name="Meyerdierks A."/>
            <person name="Storesund J.E."/>
            <person name="Kallscheuer N."/>
            <person name="Luecker S."/>
            <person name="Lage O.M."/>
            <person name="Pohl T."/>
            <person name="Merkel B.J."/>
            <person name="Hornburger P."/>
            <person name="Mueller R.-W."/>
            <person name="Bruemmer F."/>
            <person name="Labrenz M."/>
            <person name="Spormann A.M."/>
            <person name="Op den Camp H."/>
            <person name="Overmann J."/>
            <person name="Amann R."/>
            <person name="Jetten M.S.M."/>
            <person name="Mascher T."/>
            <person name="Medema M.H."/>
            <person name="Devos D.P."/>
            <person name="Kaster A.-K."/>
            <person name="Ovreas L."/>
            <person name="Rohde M."/>
            <person name="Galperin M.Y."/>
            <person name="Jogler C."/>
        </authorList>
    </citation>
    <scope>NUCLEOTIDE SEQUENCE [LARGE SCALE GENOMIC DNA]</scope>
    <source>
        <strain evidence="1 2">Pan216</strain>
    </source>
</reference>
<keyword evidence="2" id="KW-1185">Reference proteome</keyword>
<organism evidence="1 2">
    <name type="scientific">Kolteria novifilia</name>
    <dbReference type="NCBI Taxonomy" id="2527975"/>
    <lineage>
        <taxon>Bacteria</taxon>
        <taxon>Pseudomonadati</taxon>
        <taxon>Planctomycetota</taxon>
        <taxon>Planctomycetia</taxon>
        <taxon>Kolteriales</taxon>
        <taxon>Kolteriaceae</taxon>
        <taxon>Kolteria</taxon>
    </lineage>
</organism>
<dbReference type="EMBL" id="CP036279">
    <property type="protein sequence ID" value="QDU64536.1"/>
    <property type="molecule type" value="Genomic_DNA"/>
</dbReference>
<sequence length="120" mass="13014">MRSWIVLGLMIALGTGCDTAMQAQREEEARRKATVKKLKQLGEKLHEQHTSFPSVLPFATEYYTTGPQQGRPADGTFPAGTKVRIIEKFGSYVLVKSEGGTPAYIAADAAKQPEGDTSTP</sequence>
<name>A0A518BC30_9BACT</name>
<proteinExistence type="predicted"/>
<gene>
    <name evidence="1" type="ORF">Pan216_54260</name>
</gene>
<dbReference type="AlphaFoldDB" id="A0A518BC30"/>